<reference evidence="1 2" key="1">
    <citation type="submission" date="2019-02" db="EMBL/GenBank/DDBJ databases">
        <title>Genomic Encyclopedia of Type Strains, Phase IV (KMG-IV): sequencing the most valuable type-strain genomes for metagenomic binning, comparative biology and taxonomic classification.</title>
        <authorList>
            <person name="Goeker M."/>
        </authorList>
    </citation>
    <scope>NUCLEOTIDE SEQUENCE [LARGE SCALE GENOMIC DNA]</scope>
    <source>
        <strain evidence="1 2">DSM 17196</strain>
    </source>
</reference>
<dbReference type="OrthoDB" id="1442370at2"/>
<evidence type="ECO:0008006" key="3">
    <source>
        <dbReference type="Google" id="ProtNLM"/>
    </source>
</evidence>
<dbReference type="RefSeq" id="WP_130285563.1">
    <property type="nucleotide sequence ID" value="NZ_SGXE01000001.1"/>
</dbReference>
<organism evidence="1 2">
    <name type="scientific">Aquimarina brevivitae</name>
    <dbReference type="NCBI Taxonomy" id="323412"/>
    <lineage>
        <taxon>Bacteria</taxon>
        <taxon>Pseudomonadati</taxon>
        <taxon>Bacteroidota</taxon>
        <taxon>Flavobacteriia</taxon>
        <taxon>Flavobacteriales</taxon>
        <taxon>Flavobacteriaceae</taxon>
        <taxon>Aquimarina</taxon>
    </lineage>
</organism>
<evidence type="ECO:0000313" key="1">
    <source>
        <dbReference type="EMBL" id="RZS99743.1"/>
    </source>
</evidence>
<gene>
    <name evidence="1" type="ORF">EV197_0969</name>
</gene>
<proteinExistence type="predicted"/>
<comment type="caution">
    <text evidence="1">The sequence shown here is derived from an EMBL/GenBank/DDBJ whole genome shotgun (WGS) entry which is preliminary data.</text>
</comment>
<keyword evidence="2" id="KW-1185">Reference proteome</keyword>
<sequence>MKKVDLPYCFLFFEKHFAILEMKNDGAITVETAMEITNLLKEHYNGEQFILIANRTSHHAIDLNVYRGKILKNMIGFAIVSSDPLEKERATAEQSLWQGSFTFFTKLEDATSWAESFFS</sequence>
<evidence type="ECO:0000313" key="2">
    <source>
        <dbReference type="Proteomes" id="UP000292262"/>
    </source>
</evidence>
<protein>
    <recommendedName>
        <fullName evidence="3">SpoIIAA-like protein</fullName>
    </recommendedName>
</protein>
<dbReference type="Proteomes" id="UP000292262">
    <property type="component" value="Unassembled WGS sequence"/>
</dbReference>
<dbReference type="AlphaFoldDB" id="A0A4Q7PGS9"/>
<name>A0A4Q7PGS9_9FLAO</name>
<accession>A0A4Q7PGS9</accession>
<dbReference type="EMBL" id="SGXE01000001">
    <property type="protein sequence ID" value="RZS99743.1"/>
    <property type="molecule type" value="Genomic_DNA"/>
</dbReference>